<reference evidence="2" key="1">
    <citation type="submission" date="2020-07" db="EMBL/GenBank/DDBJ databases">
        <title>Genome sequence and genetic diversity analysis of an under-domesticated orphan crop, white fonio (Digitaria exilis).</title>
        <authorList>
            <person name="Bennetzen J.L."/>
            <person name="Chen S."/>
            <person name="Ma X."/>
            <person name="Wang X."/>
            <person name="Yssel A.E.J."/>
            <person name="Chaluvadi S.R."/>
            <person name="Johnson M."/>
            <person name="Gangashetty P."/>
            <person name="Hamidou F."/>
            <person name="Sanogo M.D."/>
            <person name="Zwaenepoel A."/>
            <person name="Wallace J."/>
            <person name="Van De Peer Y."/>
            <person name="Van Deynze A."/>
        </authorList>
    </citation>
    <scope>NUCLEOTIDE SEQUENCE</scope>
    <source>
        <tissue evidence="2">Leaves</tissue>
    </source>
</reference>
<gene>
    <name evidence="2" type="ORF">HU200_027137</name>
</gene>
<comment type="caution">
    <text evidence="2">The sequence shown here is derived from an EMBL/GenBank/DDBJ whole genome shotgun (WGS) entry which is preliminary data.</text>
</comment>
<name>A0A835C267_9POAL</name>
<dbReference type="Proteomes" id="UP000636709">
    <property type="component" value="Unassembled WGS sequence"/>
</dbReference>
<feature type="region of interest" description="Disordered" evidence="1">
    <location>
        <begin position="1"/>
        <end position="56"/>
    </location>
</feature>
<dbReference type="EMBL" id="JACEFO010001732">
    <property type="protein sequence ID" value="KAF8715483.1"/>
    <property type="molecule type" value="Genomic_DNA"/>
</dbReference>
<sequence>MKVLPPPTRFSPTPHRKPSPTYHQNHVIRSHLYTPNSRAIPIPPPSAPNRRRSCPKSLKPYSPYILQPWMNPRQAMMEGSQQGAVGRRGAGDRLQRLRRQARVQRPGYWISLHGEDQGAVVQEGVDFVQDSELGGAEDYLFISDSEEQASEDEEHPNLVDAIEEQAVVAIEEHPMDNVEGLESMEGVAWQDIAGHAQPLEEEANADLPELQEQQGDVADDEFHKARDSMLRILVPLFFHNGGK</sequence>
<dbReference type="AlphaFoldDB" id="A0A835C267"/>
<evidence type="ECO:0000313" key="2">
    <source>
        <dbReference type="EMBL" id="KAF8715483.1"/>
    </source>
</evidence>
<accession>A0A835C267</accession>
<organism evidence="2 3">
    <name type="scientific">Digitaria exilis</name>
    <dbReference type="NCBI Taxonomy" id="1010633"/>
    <lineage>
        <taxon>Eukaryota</taxon>
        <taxon>Viridiplantae</taxon>
        <taxon>Streptophyta</taxon>
        <taxon>Embryophyta</taxon>
        <taxon>Tracheophyta</taxon>
        <taxon>Spermatophyta</taxon>
        <taxon>Magnoliopsida</taxon>
        <taxon>Liliopsida</taxon>
        <taxon>Poales</taxon>
        <taxon>Poaceae</taxon>
        <taxon>PACMAD clade</taxon>
        <taxon>Panicoideae</taxon>
        <taxon>Panicodae</taxon>
        <taxon>Paniceae</taxon>
        <taxon>Anthephorinae</taxon>
        <taxon>Digitaria</taxon>
    </lineage>
</organism>
<keyword evidence="3" id="KW-1185">Reference proteome</keyword>
<evidence type="ECO:0000256" key="1">
    <source>
        <dbReference type="SAM" id="MobiDB-lite"/>
    </source>
</evidence>
<proteinExistence type="predicted"/>
<protein>
    <submittedName>
        <fullName evidence="2">Uncharacterized protein</fullName>
    </submittedName>
</protein>
<evidence type="ECO:0000313" key="3">
    <source>
        <dbReference type="Proteomes" id="UP000636709"/>
    </source>
</evidence>